<organism evidence="1">
    <name type="scientific">Caudovirales sp. ctVfb8</name>
    <dbReference type="NCBI Taxonomy" id="2825766"/>
    <lineage>
        <taxon>Viruses</taxon>
        <taxon>Duplodnaviria</taxon>
        <taxon>Heunggongvirae</taxon>
        <taxon>Uroviricota</taxon>
        <taxon>Caudoviricetes</taxon>
    </lineage>
</organism>
<evidence type="ECO:0000313" key="1">
    <source>
        <dbReference type="EMBL" id="DAG01221.1"/>
    </source>
</evidence>
<reference evidence="1" key="1">
    <citation type="journal article" date="2021" name="Proc. Natl. Acad. Sci. U.S.A.">
        <title>A Catalog of Tens of Thousands of Viruses from Human Metagenomes Reveals Hidden Associations with Chronic Diseases.</title>
        <authorList>
            <person name="Tisza M.J."/>
            <person name="Buck C.B."/>
        </authorList>
    </citation>
    <scope>NUCLEOTIDE SEQUENCE</scope>
    <source>
        <strain evidence="1">CtVfb8</strain>
    </source>
</reference>
<dbReference type="Pfam" id="PF24072">
    <property type="entry name" value="T7_gp14"/>
    <property type="match status" value="1"/>
</dbReference>
<protein>
    <submittedName>
        <fullName evidence="1">Putative internal virion protein B</fullName>
    </submittedName>
</protein>
<dbReference type="EMBL" id="BK016189">
    <property type="protein sequence ID" value="DAG01221.1"/>
    <property type="molecule type" value="Genomic_DNA"/>
</dbReference>
<sequence length="297" mass="30541">MSGIIAAGAVIGAVAGGGSSLWQKSKYNRSLTKAFKKQMYYAQMNYNWNQNQLTRQEQSAYDNAVSNLFQLSYNALQNNATVEASLAETGYEGRTAGQIKRSISGAVLRQKTALKDAYETDVVNIRSQKDALYVQMKNSVEQARDQLKSQYKGGISYLMEFLDTSAKGAAIGAFTAGAGSALAGAAGGAAGGTGGSIAGTVGGETVLAGTSSVGGSAGLSGAAGASALGTSTAGVTTSASTAGTGGSFMSNFMANYSTMKTQNQGMFNFLDYLQNATGALNQGFNGGRRGSYGGYYY</sequence>
<name>A0A8S5V3D1_9CAUD</name>
<proteinExistence type="predicted"/>
<dbReference type="InterPro" id="IPR038996">
    <property type="entry name" value="Gp14"/>
</dbReference>
<accession>A0A8S5V3D1</accession>